<dbReference type="InterPro" id="IPR048729">
    <property type="entry name" value="SLFN_GTPase-like"/>
</dbReference>
<dbReference type="InterPro" id="IPR038461">
    <property type="entry name" value="Schlafen_AlbA_2_dom_sf"/>
</dbReference>
<evidence type="ECO:0000259" key="2">
    <source>
        <dbReference type="Pfam" id="PF21026"/>
    </source>
</evidence>
<dbReference type="InterPro" id="IPR027417">
    <property type="entry name" value="P-loop_NTPase"/>
</dbReference>
<dbReference type="SUPFAM" id="SSF52540">
    <property type="entry name" value="P-loop containing nucleoside triphosphate hydrolases"/>
    <property type="match status" value="1"/>
</dbReference>
<feature type="domain" description="Schlafen AlbA-2" evidence="1">
    <location>
        <begin position="178"/>
        <end position="312"/>
    </location>
</feature>
<comment type="caution">
    <text evidence="3">The sequence shown here is derived from an EMBL/GenBank/DDBJ whole genome shotgun (WGS) entry which is preliminary data.</text>
</comment>
<evidence type="ECO:0000313" key="4">
    <source>
        <dbReference type="Proteomes" id="UP001152622"/>
    </source>
</evidence>
<sequence length="699" mass="78964">MQPVLQTGYPDLFLSIGRVTLGEKAREGMKHKQKKMEQKECILKAACALLNGGGGIIRMEAENQSYDYITDALGQDVERALGQLVNSTPIHEFFEFNQQGTELLMFVKSWCSSTERASICSISTGLFQRSGTSVDSVSSSVVNHLLQKNRRENHETSKISQFYNRNNVKLNELLDFGEGRTVDFKDFGSEKLITRLKEQVPRYISAFANTVGGFLFIGVNDARRVTGCGRGKNKEELKESVEEICGKSIAVHRRGCSNSRSWSVEHRIIECLAVEDENDTEPRYVLAIKIPAFCCAVFEKHPDSWQIKDSKMCRFMAEPWLRMMERADPGDKLIGCFKKQLSLHDAPPQCKTVYGFQEEHLKRLQEHIFPIGEDDISTGPGTLVESLFGMYENLKNLLTLERRDAPGVLIFSSSWAVDIGRVRNSHVICDALLICRNSPPCLYTVVQEGSKDLWEYATLTAFHLKQKLVNDGGYSQRVCVVPKLVDCKTGTLIPVERKSLDGGVEMVLPDCYNLRRVEIESVLRSLVIVLLSFTSVLSDELGCEFLNLLTEEQFQVLQTFEDIKELFVHGLPGSGKTVLAAEIMKRIKNKYDCKEENILYICENQPLRSSMSKKELCLCFTRKCFMMKSEIYFSEVKHIIVDEGQNFRFEDGDWIQKASCAQSSALAVNVSIPSVLRLTESRSLHFPGSPVFEDRTGVL</sequence>
<dbReference type="EMBL" id="JAINUF010000001">
    <property type="protein sequence ID" value="KAJ8381056.1"/>
    <property type="molecule type" value="Genomic_DNA"/>
</dbReference>
<dbReference type="InterPro" id="IPR007421">
    <property type="entry name" value="Schlafen_AlbA_2_dom"/>
</dbReference>
<evidence type="ECO:0000313" key="3">
    <source>
        <dbReference type="EMBL" id="KAJ8381056.1"/>
    </source>
</evidence>
<evidence type="ECO:0000259" key="1">
    <source>
        <dbReference type="Pfam" id="PF04326"/>
    </source>
</evidence>
<organism evidence="3 4">
    <name type="scientific">Synaphobranchus kaupii</name>
    <name type="common">Kaup's arrowtooth eel</name>
    <dbReference type="NCBI Taxonomy" id="118154"/>
    <lineage>
        <taxon>Eukaryota</taxon>
        <taxon>Metazoa</taxon>
        <taxon>Chordata</taxon>
        <taxon>Craniata</taxon>
        <taxon>Vertebrata</taxon>
        <taxon>Euteleostomi</taxon>
        <taxon>Actinopterygii</taxon>
        <taxon>Neopterygii</taxon>
        <taxon>Teleostei</taxon>
        <taxon>Anguilliformes</taxon>
        <taxon>Synaphobranchidae</taxon>
        <taxon>Synaphobranchus</taxon>
    </lineage>
</organism>
<protein>
    <submittedName>
        <fullName evidence="3">Uncharacterized protein</fullName>
    </submittedName>
</protein>
<proteinExistence type="predicted"/>
<dbReference type="Pfam" id="PF04326">
    <property type="entry name" value="SLFN_AlbA_2"/>
    <property type="match status" value="1"/>
</dbReference>
<dbReference type="PANTHER" id="PTHR12155:SF30">
    <property type="entry name" value="PROTEIN SLFN14"/>
    <property type="match status" value="1"/>
</dbReference>
<dbReference type="Proteomes" id="UP001152622">
    <property type="component" value="Chromosome 1"/>
</dbReference>
<dbReference type="Pfam" id="PF21026">
    <property type="entry name" value="SLFN_GTPase-like"/>
    <property type="match status" value="1"/>
</dbReference>
<feature type="domain" description="Schlafen GTPase-like" evidence="2">
    <location>
        <begin position="376"/>
        <end position="493"/>
    </location>
</feature>
<keyword evidence="4" id="KW-1185">Reference proteome</keyword>
<dbReference type="InterPro" id="IPR029684">
    <property type="entry name" value="Schlafen"/>
</dbReference>
<dbReference type="AlphaFoldDB" id="A0A9Q1JBY6"/>
<accession>A0A9Q1JBY6</accession>
<dbReference type="PANTHER" id="PTHR12155">
    <property type="entry name" value="SCHLAFEN"/>
    <property type="match status" value="1"/>
</dbReference>
<dbReference type="Gene3D" id="3.30.950.30">
    <property type="entry name" value="Schlafen, AAA domain"/>
    <property type="match status" value="1"/>
</dbReference>
<dbReference type="Gene3D" id="3.40.50.300">
    <property type="entry name" value="P-loop containing nucleotide triphosphate hydrolases"/>
    <property type="match status" value="1"/>
</dbReference>
<dbReference type="OrthoDB" id="6052143at2759"/>
<name>A0A9Q1JBY6_SYNKA</name>
<gene>
    <name evidence="3" type="ORF">SKAU_G00018340</name>
</gene>
<reference evidence="3" key="1">
    <citation type="journal article" date="2023" name="Science">
        <title>Genome structures resolve the early diversification of teleost fishes.</title>
        <authorList>
            <person name="Parey E."/>
            <person name="Louis A."/>
            <person name="Montfort J."/>
            <person name="Bouchez O."/>
            <person name="Roques C."/>
            <person name="Iampietro C."/>
            <person name="Lluch J."/>
            <person name="Castinel A."/>
            <person name="Donnadieu C."/>
            <person name="Desvignes T."/>
            <person name="Floi Bucao C."/>
            <person name="Jouanno E."/>
            <person name="Wen M."/>
            <person name="Mejri S."/>
            <person name="Dirks R."/>
            <person name="Jansen H."/>
            <person name="Henkel C."/>
            <person name="Chen W.J."/>
            <person name="Zahm M."/>
            <person name="Cabau C."/>
            <person name="Klopp C."/>
            <person name="Thompson A.W."/>
            <person name="Robinson-Rechavi M."/>
            <person name="Braasch I."/>
            <person name="Lecointre G."/>
            <person name="Bobe J."/>
            <person name="Postlethwait J.H."/>
            <person name="Berthelot C."/>
            <person name="Roest Crollius H."/>
            <person name="Guiguen Y."/>
        </authorList>
    </citation>
    <scope>NUCLEOTIDE SEQUENCE</scope>
    <source>
        <strain evidence="3">WJC10195</strain>
    </source>
</reference>